<comment type="caution">
    <text evidence="2">The sequence shown here is derived from an EMBL/GenBank/DDBJ whole genome shotgun (WGS) entry which is preliminary data.</text>
</comment>
<accession>A0A811NN84</accession>
<feature type="compositionally biased region" description="Basic and acidic residues" evidence="1">
    <location>
        <begin position="310"/>
        <end position="328"/>
    </location>
</feature>
<feature type="region of interest" description="Disordered" evidence="1">
    <location>
        <begin position="310"/>
        <end position="340"/>
    </location>
</feature>
<evidence type="ECO:0000313" key="3">
    <source>
        <dbReference type="Proteomes" id="UP000604825"/>
    </source>
</evidence>
<dbReference type="AlphaFoldDB" id="A0A811NN84"/>
<organism evidence="2 3">
    <name type="scientific">Miscanthus lutarioriparius</name>
    <dbReference type="NCBI Taxonomy" id="422564"/>
    <lineage>
        <taxon>Eukaryota</taxon>
        <taxon>Viridiplantae</taxon>
        <taxon>Streptophyta</taxon>
        <taxon>Embryophyta</taxon>
        <taxon>Tracheophyta</taxon>
        <taxon>Spermatophyta</taxon>
        <taxon>Magnoliopsida</taxon>
        <taxon>Liliopsida</taxon>
        <taxon>Poales</taxon>
        <taxon>Poaceae</taxon>
        <taxon>PACMAD clade</taxon>
        <taxon>Panicoideae</taxon>
        <taxon>Andropogonodae</taxon>
        <taxon>Andropogoneae</taxon>
        <taxon>Saccharinae</taxon>
        <taxon>Miscanthus</taxon>
    </lineage>
</organism>
<gene>
    <name evidence="2" type="ORF">NCGR_LOCUS17311</name>
</gene>
<dbReference type="OrthoDB" id="1902436at2759"/>
<evidence type="ECO:0000256" key="1">
    <source>
        <dbReference type="SAM" id="MobiDB-lite"/>
    </source>
</evidence>
<dbReference type="GO" id="GO:0005886">
    <property type="term" value="C:plasma membrane"/>
    <property type="evidence" value="ECO:0007669"/>
    <property type="project" value="TreeGrafter"/>
</dbReference>
<evidence type="ECO:0000313" key="2">
    <source>
        <dbReference type="EMBL" id="CAD6225166.1"/>
    </source>
</evidence>
<dbReference type="InterPro" id="IPR045036">
    <property type="entry name" value="Spartin-like"/>
</dbReference>
<dbReference type="Proteomes" id="UP000604825">
    <property type="component" value="Unassembled WGS sequence"/>
</dbReference>
<proteinExistence type="predicted"/>
<protein>
    <submittedName>
        <fullName evidence="2">Uncharacterized protein</fullName>
    </submittedName>
</protein>
<keyword evidence="3" id="KW-1185">Reference proteome</keyword>
<reference evidence="2" key="1">
    <citation type="submission" date="2020-10" db="EMBL/GenBank/DDBJ databases">
        <authorList>
            <person name="Han B."/>
            <person name="Lu T."/>
            <person name="Zhao Q."/>
            <person name="Huang X."/>
            <person name="Zhao Y."/>
        </authorList>
    </citation>
    <scope>NUCLEOTIDE SEQUENCE</scope>
</reference>
<dbReference type="EMBL" id="CAJGYO010000004">
    <property type="protein sequence ID" value="CAD6225166.1"/>
    <property type="molecule type" value="Genomic_DNA"/>
</dbReference>
<dbReference type="PANTHER" id="PTHR21068">
    <property type="entry name" value="SPARTIN"/>
    <property type="match status" value="1"/>
</dbReference>
<sequence>MASREGGAGAAGRPALRVGRTREYRTGMETELLSIDAGASRGPAVSLFVLCGDRFEAAHLFRSGSLSLHMARVEGLPVSMATCTVGDHQWMLARDALVARIDARAFVFELPGFFYAVVVPPDAAGGAAERKCATMADIFSRFCAYHDLAAADGGDELAGELNTNPWVRAHARIQRLKRHTSPAGQAAADAPSDRARQMERAVRTSAVVKLLTRSLLAGVLQPGRHLIISTGFGAANAGASSRPSTAALPSKSVVSDLLDAIETNRAAPLRDARRGSGGSGGLGWWNLNVEGIMLLLRVVQVVRGRKHLAEPAAGEKRPRDEGPGRDTMRGGVMGGGGAARRWCGGRPRKIGNTVGACGSSRVFSAQGV</sequence>
<name>A0A811NN84_9POAL</name>
<dbReference type="PANTHER" id="PTHR21068:SF49">
    <property type="entry name" value="SENESCENCE DOMAIN-CONTAINING PROTEIN"/>
    <property type="match status" value="1"/>
</dbReference>